<evidence type="ECO:0000313" key="2">
    <source>
        <dbReference type="EMBL" id="SDI25322.1"/>
    </source>
</evidence>
<dbReference type="Pfam" id="PF11354">
    <property type="entry name" value="DUF3156"/>
    <property type="match status" value="1"/>
</dbReference>
<name>A0A0D1VGQ5_ANEMI</name>
<accession>A0A0D1VGQ5</accession>
<evidence type="ECO:0000313" key="3">
    <source>
        <dbReference type="Proteomes" id="UP000037269"/>
    </source>
</evidence>
<reference evidence="1 3" key="1">
    <citation type="submission" date="2015-07" db="EMBL/GenBank/DDBJ databases">
        <title>Fjat-14205 dsm 2895.</title>
        <authorList>
            <person name="Liu B."/>
            <person name="Wang J."/>
            <person name="Zhu Y."/>
            <person name="Liu G."/>
            <person name="Chen Q."/>
            <person name="Chen Z."/>
            <person name="Lan J."/>
            <person name="Che J."/>
            <person name="Ge C."/>
            <person name="Shi H."/>
            <person name="Pan Z."/>
            <person name="Liu X."/>
        </authorList>
    </citation>
    <scope>NUCLEOTIDE SEQUENCE [LARGE SCALE GENOMIC DNA]</scope>
    <source>
        <strain evidence="1 3">DSM 2895</strain>
    </source>
</reference>
<dbReference type="STRING" id="47500.AF333_13295"/>
<keyword evidence="3" id="KW-1185">Reference proteome</keyword>
<dbReference type="OrthoDB" id="6866841at2"/>
<gene>
    <name evidence="1" type="ORF">AF333_13295</name>
    <name evidence="2" type="ORF">SAMN04487909_102283</name>
</gene>
<sequence length="190" mass="21694">MGVYSAIDNRAVKTLSAVAQEFEAGIPIRTCAEGKVMFGGEKLGVQHLTASYKVISKWMGRVYVYTWQFFLVDVSFPSNALITLKYSGKIGGRKSARFVSKSADVKHIIEKLNQDKKIKEICERIDFETIHIKYIEEKQSWCVEMRPNYGDFIWILLPPVFYSRRPNKKEVESTIQLIGQLSKYLGNASV</sequence>
<dbReference type="Proteomes" id="UP000182836">
    <property type="component" value="Unassembled WGS sequence"/>
</dbReference>
<reference evidence="2 4" key="2">
    <citation type="submission" date="2016-10" db="EMBL/GenBank/DDBJ databases">
        <authorList>
            <person name="de Groot N.N."/>
        </authorList>
    </citation>
    <scope>NUCLEOTIDE SEQUENCE [LARGE SCALE GENOMIC DNA]</scope>
    <source>
        <strain evidence="2 4">DSM 2895</strain>
    </source>
</reference>
<dbReference type="PATRIC" id="fig|47500.8.peg.1420"/>
<dbReference type="Proteomes" id="UP000037269">
    <property type="component" value="Unassembled WGS sequence"/>
</dbReference>
<dbReference type="AlphaFoldDB" id="A0A0D1VGQ5"/>
<dbReference type="GeneID" id="42306147"/>
<dbReference type="EMBL" id="FNED01000002">
    <property type="protein sequence ID" value="SDI25322.1"/>
    <property type="molecule type" value="Genomic_DNA"/>
</dbReference>
<dbReference type="RefSeq" id="WP_043063992.1">
    <property type="nucleotide sequence ID" value="NZ_BJOA01000007.1"/>
</dbReference>
<evidence type="ECO:0000313" key="4">
    <source>
        <dbReference type="Proteomes" id="UP000182836"/>
    </source>
</evidence>
<evidence type="ECO:0008006" key="5">
    <source>
        <dbReference type="Google" id="ProtNLM"/>
    </source>
</evidence>
<proteinExistence type="predicted"/>
<evidence type="ECO:0000313" key="1">
    <source>
        <dbReference type="EMBL" id="KON96307.1"/>
    </source>
</evidence>
<dbReference type="InterPro" id="IPR021500">
    <property type="entry name" value="DUF3156"/>
</dbReference>
<protein>
    <recommendedName>
        <fullName evidence="5">DUF3156 family protein</fullName>
    </recommendedName>
</protein>
<dbReference type="EMBL" id="LGUG01000004">
    <property type="protein sequence ID" value="KON96307.1"/>
    <property type="molecule type" value="Genomic_DNA"/>
</dbReference>
<organism evidence="1 3">
    <name type="scientific">Aneurinibacillus migulanus</name>
    <name type="common">Bacillus migulanus</name>
    <dbReference type="NCBI Taxonomy" id="47500"/>
    <lineage>
        <taxon>Bacteria</taxon>
        <taxon>Bacillati</taxon>
        <taxon>Bacillota</taxon>
        <taxon>Bacilli</taxon>
        <taxon>Bacillales</taxon>
        <taxon>Paenibacillaceae</taxon>
        <taxon>Aneurinibacillus group</taxon>
        <taxon>Aneurinibacillus</taxon>
    </lineage>
</organism>